<dbReference type="EMBL" id="JBBMEK010000073">
    <property type="protein sequence ID" value="MEQ2364944.1"/>
    <property type="molecule type" value="Genomic_DNA"/>
</dbReference>
<gene>
    <name evidence="3" type="ORF">WMO25_07515</name>
</gene>
<name>A0ABV1B3F3_9FIRM</name>
<organism evidence="3 4">
    <name type="scientific">Coprococcus intestinihominis</name>
    <dbReference type="NCBI Taxonomy" id="3133154"/>
    <lineage>
        <taxon>Bacteria</taxon>
        <taxon>Bacillati</taxon>
        <taxon>Bacillota</taxon>
        <taxon>Clostridia</taxon>
        <taxon>Lachnospirales</taxon>
        <taxon>Lachnospiraceae</taxon>
        <taxon>Coprococcus</taxon>
    </lineage>
</organism>
<keyword evidence="1" id="KW-1133">Transmembrane helix</keyword>
<keyword evidence="1" id="KW-0812">Transmembrane</keyword>
<evidence type="ECO:0000256" key="1">
    <source>
        <dbReference type="SAM" id="Phobius"/>
    </source>
</evidence>
<feature type="transmembrane region" description="Helical" evidence="1">
    <location>
        <begin position="51"/>
        <end position="70"/>
    </location>
</feature>
<keyword evidence="1" id="KW-0472">Membrane</keyword>
<sequence>MSRPLMWVGVAYTLGVIWAAGDQKLFYGTAGIVLFVWITGRIRQPWKEKRLFWLLPVFFVSGFVIFDHAMTDVKDASMENQFIHTRGMICQSEAKEKTLAVTLSDADINGRKKKLLLYMEKDAPVAVGDDIEVRGILEKPERASNPGQFDGASYYRSKGIAYIMRPDGYTIVGKGNSYPALLDKIKKFWCGRYQSFLNEEDAGVVRAVLTGDKAEMDEKTEQLYIQAGIVHVLAKKCTSGYICV</sequence>
<dbReference type="InterPro" id="IPR052159">
    <property type="entry name" value="Competence_DNA_uptake"/>
</dbReference>
<proteinExistence type="predicted"/>
<dbReference type="PANTHER" id="PTHR30619">
    <property type="entry name" value="DNA INTERNALIZATION/COMPETENCE PROTEIN COMEC/REC2"/>
    <property type="match status" value="1"/>
</dbReference>
<evidence type="ECO:0000313" key="4">
    <source>
        <dbReference type="Proteomes" id="UP001469749"/>
    </source>
</evidence>
<dbReference type="PANTHER" id="PTHR30619:SF7">
    <property type="entry name" value="BETA-LACTAMASE DOMAIN PROTEIN"/>
    <property type="match status" value="1"/>
</dbReference>
<evidence type="ECO:0000313" key="3">
    <source>
        <dbReference type="EMBL" id="MEQ2364944.1"/>
    </source>
</evidence>
<evidence type="ECO:0000259" key="2">
    <source>
        <dbReference type="Pfam" id="PF13567"/>
    </source>
</evidence>
<dbReference type="Proteomes" id="UP001469749">
    <property type="component" value="Unassembled WGS sequence"/>
</dbReference>
<dbReference type="InterPro" id="IPR025405">
    <property type="entry name" value="DUF4131"/>
</dbReference>
<feature type="transmembrane region" description="Helical" evidence="1">
    <location>
        <begin position="6"/>
        <end position="39"/>
    </location>
</feature>
<feature type="domain" description="DUF4131" evidence="2">
    <location>
        <begin position="30"/>
        <end position="168"/>
    </location>
</feature>
<comment type="caution">
    <text evidence="3">The sequence shown here is derived from an EMBL/GenBank/DDBJ whole genome shotgun (WGS) entry which is preliminary data.</text>
</comment>
<dbReference type="Pfam" id="PF13567">
    <property type="entry name" value="DUF4131"/>
    <property type="match status" value="1"/>
</dbReference>
<accession>A0ABV1B3F3</accession>
<reference evidence="3 4" key="1">
    <citation type="submission" date="2024-03" db="EMBL/GenBank/DDBJ databases">
        <title>Human intestinal bacterial collection.</title>
        <authorList>
            <person name="Pauvert C."/>
            <person name="Hitch T.C.A."/>
            <person name="Clavel T."/>
        </authorList>
    </citation>
    <scope>NUCLEOTIDE SEQUENCE [LARGE SCALE GENOMIC DNA]</scope>
    <source>
        <strain evidence="3 4">CLA-AA-H190</strain>
    </source>
</reference>
<protein>
    <submittedName>
        <fullName evidence="3">ComEC/Rec2 family competence protein</fullName>
    </submittedName>
</protein>
<keyword evidence="4" id="KW-1185">Reference proteome</keyword>
<dbReference type="RefSeq" id="WP_349084799.1">
    <property type="nucleotide sequence ID" value="NZ_JBBMEK010000073.1"/>
</dbReference>